<gene>
    <name evidence="4" type="ORF">GCM10023335_60840</name>
</gene>
<comment type="caution">
    <text evidence="4">The sequence shown here is derived from an EMBL/GenBank/DDBJ whole genome shotgun (WGS) entry which is preliminary data.</text>
</comment>
<feature type="transmembrane region" description="Helical" evidence="2">
    <location>
        <begin position="56"/>
        <end position="84"/>
    </location>
</feature>
<keyword evidence="2" id="KW-1133">Transmembrane helix</keyword>
<feature type="domain" description="DUF7144" evidence="3">
    <location>
        <begin position="61"/>
        <end position="173"/>
    </location>
</feature>
<evidence type="ECO:0000256" key="1">
    <source>
        <dbReference type="SAM" id="MobiDB-lite"/>
    </source>
</evidence>
<feature type="compositionally biased region" description="Low complexity" evidence="1">
    <location>
        <begin position="14"/>
        <end position="23"/>
    </location>
</feature>
<name>A0ABP9JAW2_9ACTN</name>
<evidence type="ECO:0000313" key="5">
    <source>
        <dbReference type="Proteomes" id="UP001501759"/>
    </source>
</evidence>
<evidence type="ECO:0000256" key="2">
    <source>
        <dbReference type="SAM" id="Phobius"/>
    </source>
</evidence>
<feature type="transmembrane region" description="Helical" evidence="2">
    <location>
        <begin position="104"/>
        <end position="123"/>
    </location>
</feature>
<dbReference type="InterPro" id="IPR055568">
    <property type="entry name" value="DUF7144"/>
</dbReference>
<feature type="transmembrane region" description="Helical" evidence="2">
    <location>
        <begin position="128"/>
        <end position="147"/>
    </location>
</feature>
<evidence type="ECO:0000259" key="3">
    <source>
        <dbReference type="Pfam" id="PF23636"/>
    </source>
</evidence>
<keyword evidence="2" id="KW-0472">Membrane</keyword>
<feature type="transmembrane region" description="Helical" evidence="2">
    <location>
        <begin position="153"/>
        <end position="171"/>
    </location>
</feature>
<feature type="compositionally biased region" description="Polar residues" evidence="1">
    <location>
        <begin position="1"/>
        <end position="12"/>
    </location>
</feature>
<dbReference type="Pfam" id="PF23636">
    <property type="entry name" value="DUF7144"/>
    <property type="match status" value="1"/>
</dbReference>
<dbReference type="RefSeq" id="WP_345656032.1">
    <property type="nucleotide sequence ID" value="NZ_BAABKB010000029.1"/>
</dbReference>
<sequence length="179" mass="18520">MSQDASQPSDTPHATGAAAPSTGSAGGGEAPLWGDQGQPAPGAPAAGSSHRTRDAWAAGGTVFAGVLLCVNGVLHVLQGISAIVEDTVYTRVNGYVYRINLTGWGWILVVLGAVAIVVGWGILKDADWARLTGILLASLSIIFQFMFLPYAPVWSLVVIAIDCFVIWALAVHKPGPTTG</sequence>
<feature type="compositionally biased region" description="Low complexity" evidence="1">
    <location>
        <begin position="36"/>
        <end position="47"/>
    </location>
</feature>
<keyword evidence="5" id="KW-1185">Reference proteome</keyword>
<feature type="region of interest" description="Disordered" evidence="1">
    <location>
        <begin position="1"/>
        <end position="50"/>
    </location>
</feature>
<dbReference type="EMBL" id="BAABKB010000029">
    <property type="protein sequence ID" value="GAA5025837.1"/>
    <property type="molecule type" value="Genomic_DNA"/>
</dbReference>
<reference evidence="5" key="1">
    <citation type="journal article" date="2019" name="Int. J. Syst. Evol. Microbiol.">
        <title>The Global Catalogue of Microorganisms (GCM) 10K type strain sequencing project: providing services to taxonomists for standard genome sequencing and annotation.</title>
        <authorList>
            <consortium name="The Broad Institute Genomics Platform"/>
            <consortium name="The Broad Institute Genome Sequencing Center for Infectious Disease"/>
            <person name="Wu L."/>
            <person name="Ma J."/>
        </authorList>
    </citation>
    <scope>NUCLEOTIDE SEQUENCE [LARGE SCALE GENOMIC DNA]</scope>
    <source>
        <strain evidence="5">JCM 18409</strain>
    </source>
</reference>
<accession>A0ABP9JAW2</accession>
<proteinExistence type="predicted"/>
<evidence type="ECO:0000313" key="4">
    <source>
        <dbReference type="EMBL" id="GAA5025837.1"/>
    </source>
</evidence>
<organism evidence="4 5">
    <name type="scientific">Streptomyces siamensis</name>
    <dbReference type="NCBI Taxonomy" id="1274986"/>
    <lineage>
        <taxon>Bacteria</taxon>
        <taxon>Bacillati</taxon>
        <taxon>Actinomycetota</taxon>
        <taxon>Actinomycetes</taxon>
        <taxon>Kitasatosporales</taxon>
        <taxon>Streptomycetaceae</taxon>
        <taxon>Streptomyces</taxon>
    </lineage>
</organism>
<dbReference type="Proteomes" id="UP001501759">
    <property type="component" value="Unassembled WGS sequence"/>
</dbReference>
<protein>
    <recommendedName>
        <fullName evidence="3">DUF7144 domain-containing protein</fullName>
    </recommendedName>
</protein>
<keyword evidence="2" id="KW-0812">Transmembrane</keyword>